<dbReference type="EMBL" id="PYMB01000001">
    <property type="protein sequence ID" value="PSW16512.1"/>
    <property type="molecule type" value="Genomic_DNA"/>
</dbReference>
<evidence type="ECO:0000313" key="10">
    <source>
        <dbReference type="Proteomes" id="UP000241346"/>
    </source>
</evidence>
<dbReference type="Gene3D" id="1.10.10.10">
    <property type="entry name" value="Winged helix-like DNA-binding domain superfamily/Winged helix DNA-binding domain"/>
    <property type="match status" value="1"/>
</dbReference>
<evidence type="ECO:0000256" key="5">
    <source>
        <dbReference type="ARBA" id="ARBA00023163"/>
    </source>
</evidence>
<keyword evidence="3 6" id="KW-0731">Sigma factor</keyword>
<evidence type="ECO:0000256" key="6">
    <source>
        <dbReference type="RuleBase" id="RU000716"/>
    </source>
</evidence>
<dbReference type="Pfam" id="PF08281">
    <property type="entry name" value="Sigma70_r4_2"/>
    <property type="match status" value="1"/>
</dbReference>
<dbReference type="NCBIfam" id="NF009170">
    <property type="entry name" value="PRK12517.1"/>
    <property type="match status" value="1"/>
</dbReference>
<dbReference type="InterPro" id="IPR007627">
    <property type="entry name" value="RNA_pol_sigma70_r2"/>
</dbReference>
<comment type="similarity">
    <text evidence="1 6">Belongs to the sigma-70 factor family. ECF subfamily.</text>
</comment>
<dbReference type="InterPro" id="IPR039425">
    <property type="entry name" value="RNA_pol_sigma-70-like"/>
</dbReference>
<dbReference type="Pfam" id="PF04542">
    <property type="entry name" value="Sigma70_r2"/>
    <property type="match status" value="1"/>
</dbReference>
<dbReference type="Proteomes" id="UP000241346">
    <property type="component" value="Unassembled WGS sequence"/>
</dbReference>
<dbReference type="InterPro" id="IPR036388">
    <property type="entry name" value="WH-like_DNA-bd_sf"/>
</dbReference>
<protein>
    <recommendedName>
        <fullName evidence="6">RNA polymerase sigma factor</fullName>
    </recommendedName>
</protein>
<evidence type="ECO:0000313" key="9">
    <source>
        <dbReference type="EMBL" id="PSW16512.1"/>
    </source>
</evidence>
<dbReference type="PANTHER" id="PTHR43133">
    <property type="entry name" value="RNA POLYMERASE ECF-TYPE SIGMA FACTO"/>
    <property type="match status" value="1"/>
</dbReference>
<feature type="domain" description="RNA polymerase sigma factor 70 region 4 type 2" evidence="8">
    <location>
        <begin position="116"/>
        <end position="165"/>
    </location>
</feature>
<organism evidence="9 10">
    <name type="scientific">Photobacterium rosenbergii</name>
    <dbReference type="NCBI Taxonomy" id="294936"/>
    <lineage>
        <taxon>Bacteria</taxon>
        <taxon>Pseudomonadati</taxon>
        <taxon>Pseudomonadota</taxon>
        <taxon>Gammaproteobacteria</taxon>
        <taxon>Vibrionales</taxon>
        <taxon>Vibrionaceae</taxon>
        <taxon>Photobacterium</taxon>
    </lineage>
</organism>
<dbReference type="GO" id="GO:0006352">
    <property type="term" value="P:DNA-templated transcription initiation"/>
    <property type="evidence" value="ECO:0007669"/>
    <property type="project" value="InterPro"/>
</dbReference>
<evidence type="ECO:0000259" key="7">
    <source>
        <dbReference type="Pfam" id="PF04542"/>
    </source>
</evidence>
<feature type="domain" description="RNA polymerase sigma-70 region 2" evidence="7">
    <location>
        <begin position="25"/>
        <end position="90"/>
    </location>
</feature>
<dbReference type="SUPFAM" id="SSF88946">
    <property type="entry name" value="Sigma2 domain of RNA polymerase sigma factors"/>
    <property type="match status" value="1"/>
</dbReference>
<dbReference type="InterPro" id="IPR013249">
    <property type="entry name" value="RNA_pol_sigma70_r4_t2"/>
</dbReference>
<dbReference type="GO" id="GO:0016987">
    <property type="term" value="F:sigma factor activity"/>
    <property type="evidence" value="ECO:0007669"/>
    <property type="project" value="UniProtKB-KW"/>
</dbReference>
<reference evidence="9 10" key="1">
    <citation type="submission" date="2018-03" db="EMBL/GenBank/DDBJ databases">
        <title>Whole genome sequencing of Histamine producing bacteria.</title>
        <authorList>
            <person name="Butler K."/>
        </authorList>
    </citation>
    <scope>NUCLEOTIDE SEQUENCE [LARGE SCALE GENOMIC DNA]</scope>
    <source>
        <strain evidence="9 10">DSM 19138</strain>
    </source>
</reference>
<dbReference type="InterPro" id="IPR013324">
    <property type="entry name" value="RNA_pol_sigma_r3/r4-like"/>
</dbReference>
<sequence length="181" mass="21337">MITNIIKSTVDKFGHRSKKKRYEKLVAQYSQDLYRYAYWLCRHPHDAEDLVQETFLRAWRFLDNLKEDTVAKPWLITILRRENARRFRGQTVEHVNIDDCDYLYHDDRPDLNATLRSKIIALPEIYREPLLLQIVMGFTADEISKITAVNLNTVLTRLSRGKKQLFENGTEMSDLRTGYGA</sequence>
<dbReference type="OrthoDB" id="9803470at2"/>
<dbReference type="SUPFAM" id="SSF88659">
    <property type="entry name" value="Sigma3 and sigma4 domains of RNA polymerase sigma factors"/>
    <property type="match status" value="1"/>
</dbReference>
<keyword evidence="2 6" id="KW-0805">Transcription regulation</keyword>
<dbReference type="NCBIfam" id="TIGR02937">
    <property type="entry name" value="sigma70-ECF"/>
    <property type="match status" value="1"/>
</dbReference>
<evidence type="ECO:0000256" key="2">
    <source>
        <dbReference type="ARBA" id="ARBA00023015"/>
    </source>
</evidence>
<gene>
    <name evidence="9" type="ORF">C9J01_05800</name>
</gene>
<keyword evidence="5 6" id="KW-0804">Transcription</keyword>
<dbReference type="GO" id="GO:0003677">
    <property type="term" value="F:DNA binding"/>
    <property type="evidence" value="ECO:0007669"/>
    <property type="project" value="UniProtKB-KW"/>
</dbReference>
<dbReference type="PANTHER" id="PTHR43133:SF51">
    <property type="entry name" value="RNA POLYMERASE SIGMA FACTOR"/>
    <property type="match status" value="1"/>
</dbReference>
<comment type="caution">
    <text evidence="9">The sequence shown here is derived from an EMBL/GenBank/DDBJ whole genome shotgun (WGS) entry which is preliminary data.</text>
</comment>
<dbReference type="PROSITE" id="PS01063">
    <property type="entry name" value="SIGMA70_ECF"/>
    <property type="match status" value="1"/>
</dbReference>
<evidence type="ECO:0000259" key="8">
    <source>
        <dbReference type="Pfam" id="PF08281"/>
    </source>
</evidence>
<dbReference type="AlphaFoldDB" id="A0A2T3NM23"/>
<evidence type="ECO:0000256" key="1">
    <source>
        <dbReference type="ARBA" id="ARBA00010641"/>
    </source>
</evidence>
<dbReference type="RefSeq" id="WP_107297134.1">
    <property type="nucleotide sequence ID" value="NZ_PYMB01000001.1"/>
</dbReference>
<proteinExistence type="inferred from homology"/>
<dbReference type="Gene3D" id="1.10.1740.10">
    <property type="match status" value="1"/>
</dbReference>
<keyword evidence="4 6" id="KW-0238">DNA-binding</keyword>
<dbReference type="InterPro" id="IPR013325">
    <property type="entry name" value="RNA_pol_sigma_r2"/>
</dbReference>
<evidence type="ECO:0000256" key="3">
    <source>
        <dbReference type="ARBA" id="ARBA00023082"/>
    </source>
</evidence>
<accession>A0A2T3NM23</accession>
<dbReference type="InterPro" id="IPR000838">
    <property type="entry name" value="RNA_pol_sigma70_ECF_CS"/>
</dbReference>
<dbReference type="InterPro" id="IPR014284">
    <property type="entry name" value="RNA_pol_sigma-70_dom"/>
</dbReference>
<evidence type="ECO:0000256" key="4">
    <source>
        <dbReference type="ARBA" id="ARBA00023125"/>
    </source>
</evidence>
<name>A0A2T3NM23_9GAMM</name>